<feature type="domain" description="ATPase PglY C-terminal" evidence="3">
    <location>
        <begin position="990"/>
        <end position="1167"/>
    </location>
</feature>
<keyword evidence="5" id="KW-1185">Reference proteome</keyword>
<evidence type="ECO:0000259" key="3">
    <source>
        <dbReference type="Pfam" id="PF26382"/>
    </source>
</evidence>
<evidence type="ECO:0000313" key="4">
    <source>
        <dbReference type="EMBL" id="GDY33796.1"/>
    </source>
</evidence>
<dbReference type="Pfam" id="PF26382">
    <property type="entry name" value="BREX_PglY_6th"/>
    <property type="match status" value="1"/>
</dbReference>
<dbReference type="RefSeq" id="WP_137816710.1">
    <property type="nucleotide sequence ID" value="NZ_BJFL01000057.1"/>
</dbReference>
<proteinExistence type="predicted"/>
<comment type="caution">
    <text evidence="4">The sequence shown here is derived from an EMBL/GenBank/DDBJ whole genome shotgun (WGS) entry which is preliminary data.</text>
</comment>
<evidence type="ECO:0000313" key="5">
    <source>
        <dbReference type="Proteomes" id="UP000298860"/>
    </source>
</evidence>
<dbReference type="InterPro" id="IPR058748">
    <property type="entry name" value="PglY_5th"/>
</dbReference>
<protein>
    <recommendedName>
        <fullName evidence="6">PglY protein</fullName>
    </recommendedName>
</protein>
<name>A0A4D4JHD1_9PSEU</name>
<feature type="domain" description="ATPase PglY 5th" evidence="2">
    <location>
        <begin position="847"/>
        <end position="947"/>
    </location>
</feature>
<organism evidence="4 5">
    <name type="scientific">Gandjariella thermophila</name>
    <dbReference type="NCBI Taxonomy" id="1931992"/>
    <lineage>
        <taxon>Bacteria</taxon>
        <taxon>Bacillati</taxon>
        <taxon>Actinomycetota</taxon>
        <taxon>Actinomycetes</taxon>
        <taxon>Pseudonocardiales</taxon>
        <taxon>Pseudonocardiaceae</taxon>
        <taxon>Gandjariella</taxon>
    </lineage>
</organism>
<dbReference type="OrthoDB" id="3201900at2"/>
<evidence type="ECO:0008006" key="6">
    <source>
        <dbReference type="Google" id="ProtNLM"/>
    </source>
</evidence>
<dbReference type="AlphaFoldDB" id="A0A4D4JHD1"/>
<reference evidence="5" key="1">
    <citation type="submission" date="2019-04" db="EMBL/GenBank/DDBJ databases">
        <title>Draft genome sequence of Pseudonocardiaceae bacterium SL3-2-4.</title>
        <authorList>
            <person name="Ningsih F."/>
            <person name="Yokota A."/>
            <person name="Sakai Y."/>
            <person name="Nanatani K."/>
            <person name="Yabe S."/>
            <person name="Oetari A."/>
            <person name="Sjamsuridzal W."/>
        </authorList>
    </citation>
    <scope>NUCLEOTIDE SEQUENCE [LARGE SCALE GENOMIC DNA]</scope>
    <source>
        <strain evidence="5">SL3-2-4</strain>
    </source>
</reference>
<dbReference type="Pfam" id="PF26381">
    <property type="entry name" value="BREX_PglY_5th"/>
    <property type="match status" value="1"/>
</dbReference>
<evidence type="ECO:0000256" key="1">
    <source>
        <dbReference type="SAM" id="MobiDB-lite"/>
    </source>
</evidence>
<evidence type="ECO:0000259" key="2">
    <source>
        <dbReference type="Pfam" id="PF26381"/>
    </source>
</evidence>
<dbReference type="InterPro" id="IPR058747">
    <property type="entry name" value="PglY_C"/>
</dbReference>
<sequence>MTTNEPLLRDVIEIPESVHAGDFKVELSGGFTETEARVNEYVVTDQLRDAFRKALSIVRAAMRDGSSHAAYLHGSFGSGKSHFLTVLHAVLNDDPAARKKPGLQPMIAEHDEWLRGKKFLMVPYHLVGAADIDSAILGGYVNTVRKLHPDQPTPPVYRSDAMLDDARRQREFLGDDRRFAEWLGAGAPAVAGDPDDLEPIDAGPGSGWSSADLDRAFAAPAGDPLRDALVSALLSGPMSSYIRGAAGDADAFIPLENGLAVLARHAQQLGYDGLILFLDELILWLQAHMSDQQFVNNQVSKLVKLIESGEANRVLPIVSFISRQRDLSKLVGEDVTGADVKNLEAQVEYLAGRFDVVNLEDRNLPAIIKERVLKPKPEGRAALEAAFASIESTSPEVKDTLLDANGATGADWSDFREVYPLSPALLNVLVALSGALQRERTGLKLLQEMLYRRRNDFRLGQLIPLGDLWDVLADGTGEAFTDRLTREAEAAQRFYAKARAFLLAKYGSETDQRFVADDRLVKTLLLATLAPSVPALSRLTGKRLAALNHGSIRSRTVQPGSVVVARLRELQAEFGELRADGDEDPVFALHLSDLDVEPLLDAVGEQDSVGARRIWIKKQLWAALGVADRGEFVCEREVVWRGTRRTAEFVFANVRDSHDIPDQQFGPSVDGRARFVLDYPFDVPGEYPSDDAGRVHRLRWDGVEASTIVWLPHFLSPQKSAQLGRLLKIQYLLERDRLDDYASHLSADDRVRVRHQLQAQHDNLTSQLTAALQQLYGIARADEGTIGSAVGDDGHVLSLLPGHTPRLEGGAGFEYNMLSLCDGVFDALYPKHPNFDPTGNRKPVTTSELRTVLGWITKAMEDGRQRVVVDRNQLALVKRIVHPLDLGEVSDGPLNLSTEWRRRIEQYAAQHGKTGDYPVEDIRSWIAAMGYTGLDKEVGNLIIASYALLSDRAWLYHGTPVDAPDLAKIGTGHVLRAQEMPTAEEFAAARDRTAALFGLHVSDVLFARNVNRLARDVHARVGELQADVDGVRQSLNRHAAALGIDAEQAPRVRTARDAADLLARLTNTREPTPLVRELAGARYDVSDQVLGAAIASAPAVHKALDAVEWSLLESVRGFSARGDDIGARAQRVLTELAEAATADELVRPLAGALGDVYQRSIALIRDVARENDKDGPGGTKEPVRPVPGPGTRDEVRKPVDGPGVRGNGQPPSQGRVTASVAEAALASVVGDIEAQIRAYANLHPRARVEITWHVVDDSGEAGR</sequence>
<feature type="region of interest" description="Disordered" evidence="1">
    <location>
        <begin position="1169"/>
        <end position="1216"/>
    </location>
</feature>
<dbReference type="Proteomes" id="UP000298860">
    <property type="component" value="Unassembled WGS sequence"/>
</dbReference>
<accession>A0A4D4JHD1</accession>
<gene>
    <name evidence="4" type="ORF">GTS_54290</name>
</gene>
<dbReference type="EMBL" id="BJFL01000057">
    <property type="protein sequence ID" value="GDY33796.1"/>
    <property type="molecule type" value="Genomic_DNA"/>
</dbReference>